<dbReference type="EMBL" id="UHFN01000002">
    <property type="protein sequence ID" value="SUN58162.1"/>
    <property type="molecule type" value="Genomic_DNA"/>
</dbReference>
<proteinExistence type="predicted"/>
<evidence type="ECO:0000313" key="2">
    <source>
        <dbReference type="Proteomes" id="UP000254924"/>
    </source>
</evidence>
<evidence type="ECO:0000313" key="1">
    <source>
        <dbReference type="EMBL" id="SUN58162.1"/>
    </source>
</evidence>
<name>A0A380K299_9STRE</name>
<organism evidence="1 2">
    <name type="scientific">Streptococcus hyointestinalis</name>
    <dbReference type="NCBI Taxonomy" id="1337"/>
    <lineage>
        <taxon>Bacteria</taxon>
        <taxon>Bacillati</taxon>
        <taxon>Bacillota</taxon>
        <taxon>Bacilli</taxon>
        <taxon>Lactobacillales</taxon>
        <taxon>Streptococcaceae</taxon>
        <taxon>Streptococcus</taxon>
    </lineage>
</organism>
<dbReference type="AlphaFoldDB" id="A0A380K299"/>
<dbReference type="Proteomes" id="UP000254924">
    <property type="component" value="Unassembled WGS sequence"/>
</dbReference>
<accession>A0A380K299</accession>
<reference evidence="1 2" key="1">
    <citation type="submission" date="2018-06" db="EMBL/GenBank/DDBJ databases">
        <authorList>
            <consortium name="Pathogen Informatics"/>
            <person name="Doyle S."/>
        </authorList>
    </citation>
    <scope>NUCLEOTIDE SEQUENCE [LARGE SCALE GENOMIC DNA]</scope>
    <source>
        <strain evidence="1 2">NCTC12224</strain>
    </source>
</reference>
<protein>
    <recommendedName>
        <fullName evidence="3">Phage protein</fullName>
    </recommendedName>
</protein>
<keyword evidence="2" id="KW-1185">Reference proteome</keyword>
<gene>
    <name evidence="1" type="ORF">NCTC12224_00186</name>
</gene>
<evidence type="ECO:0008006" key="3">
    <source>
        <dbReference type="Google" id="ProtNLM"/>
    </source>
</evidence>
<dbReference type="OrthoDB" id="2325009at2"/>
<sequence length="101" mass="11785">MKRHEIRELLLKLKRKVRNNEFYAVARGKGKTPAEPLIIKFVVANLTVGDFNKKELDHNGSGEFIFVFITKNGHAFYIKFKFVVEKGIELVKFISFHHSKH</sequence>